<dbReference type="PANTHER" id="PTHR35568">
    <property type="entry name" value="TRANSCRIPTIONAL REGULATOR DAUR"/>
    <property type="match status" value="1"/>
</dbReference>
<dbReference type="InterPro" id="IPR039446">
    <property type="entry name" value="DauR-like"/>
</dbReference>
<comment type="caution">
    <text evidence="2">The sequence shown here is derived from an EMBL/GenBank/DDBJ whole genome shotgun (WGS) entry which is preliminary data.</text>
</comment>
<dbReference type="RefSeq" id="WP_320507958.1">
    <property type="nucleotide sequence ID" value="NZ_JAXCLW010000002.1"/>
</dbReference>
<dbReference type="Pfam" id="PF08348">
    <property type="entry name" value="PAS_6"/>
    <property type="match status" value="1"/>
</dbReference>
<dbReference type="EMBL" id="JAXCLW010000002">
    <property type="protein sequence ID" value="MDY0882900.1"/>
    <property type="molecule type" value="Genomic_DNA"/>
</dbReference>
<dbReference type="PANTHER" id="PTHR35568:SF1">
    <property type="entry name" value="TRANSCRIPTIONAL REGULATOR DAUR"/>
    <property type="match status" value="1"/>
</dbReference>
<sequence length="144" mass="16196">MKKIDSAPHPLAIHFPTAQAVAALLHPHAEVVIHDVMTDRVVRIWNAFSKRRPGAPSHLGHDPDLLEEADTYGPYEKANFDGSRIKSISAVLRDKDNRRAGFLCINLDLSKFDAAIALLSAFATPLTDRPEPLFRHDWRERINL</sequence>
<protein>
    <submittedName>
        <fullName evidence="2">PAS domain-containing protein</fullName>
    </submittedName>
</protein>
<evidence type="ECO:0000313" key="3">
    <source>
        <dbReference type="Proteomes" id="UP001279642"/>
    </source>
</evidence>
<gene>
    <name evidence="2" type="ORF">SMD27_08595</name>
</gene>
<evidence type="ECO:0000259" key="1">
    <source>
        <dbReference type="Pfam" id="PF08348"/>
    </source>
</evidence>
<organism evidence="2 3">
    <name type="scientific">Dongia soli</name>
    <dbReference type="NCBI Taxonomy" id="600628"/>
    <lineage>
        <taxon>Bacteria</taxon>
        <taxon>Pseudomonadati</taxon>
        <taxon>Pseudomonadota</taxon>
        <taxon>Alphaproteobacteria</taxon>
        <taxon>Rhodospirillales</taxon>
        <taxon>Dongiaceae</taxon>
        <taxon>Dongia</taxon>
    </lineage>
</organism>
<keyword evidence="3" id="KW-1185">Reference proteome</keyword>
<dbReference type="InterPro" id="IPR013559">
    <property type="entry name" value="YheO"/>
</dbReference>
<name>A0ABU5EA85_9PROT</name>
<proteinExistence type="predicted"/>
<reference evidence="2 3" key="1">
    <citation type="journal article" date="2016" name="Antonie Van Leeuwenhoek">
        <title>Dongia soli sp. nov., isolated from soil from Dokdo, Korea.</title>
        <authorList>
            <person name="Kim D.U."/>
            <person name="Lee H."/>
            <person name="Kim H."/>
            <person name="Kim S.G."/>
            <person name="Ka J.O."/>
        </authorList>
    </citation>
    <scope>NUCLEOTIDE SEQUENCE [LARGE SCALE GENOMIC DNA]</scope>
    <source>
        <strain evidence="2 3">D78</strain>
    </source>
</reference>
<evidence type="ECO:0000313" key="2">
    <source>
        <dbReference type="EMBL" id="MDY0882900.1"/>
    </source>
</evidence>
<feature type="domain" description="YheO-like" evidence="1">
    <location>
        <begin position="14"/>
        <end position="115"/>
    </location>
</feature>
<accession>A0ABU5EA85</accession>
<dbReference type="Proteomes" id="UP001279642">
    <property type="component" value="Unassembled WGS sequence"/>
</dbReference>